<dbReference type="EMBL" id="MFLF01000021">
    <property type="protein sequence ID" value="OGG58971.1"/>
    <property type="molecule type" value="Genomic_DNA"/>
</dbReference>
<gene>
    <name evidence="2" type="ORF">A3C89_03740</name>
</gene>
<evidence type="ECO:0000313" key="2">
    <source>
        <dbReference type="EMBL" id="OGG58971.1"/>
    </source>
</evidence>
<protein>
    <submittedName>
        <fullName evidence="2">Uncharacterized protein</fullName>
    </submittedName>
</protein>
<sequence>MKHRRTSHFRNEDAEATALGDLTMNPLMIFFFLFVIVTALLVTRAKQQEESSTLPDLGRILIEIEWPAGATDIDLWMLEPSSKKPTGFSNRGGRTCDLLRDDLGERNDRMPGNHESILCRTAPPGEYTLAAYYYTNYADEEYAPITVSASISVWNDARRRFVRAYATKLELQRPRTYRTIASFTMRENGTLDKDSIHTIERNIFAEGTP</sequence>
<keyword evidence="1" id="KW-0472">Membrane</keyword>
<proteinExistence type="predicted"/>
<keyword evidence="1" id="KW-0812">Transmembrane</keyword>
<evidence type="ECO:0000256" key="1">
    <source>
        <dbReference type="SAM" id="Phobius"/>
    </source>
</evidence>
<comment type="caution">
    <text evidence="2">The sequence shown here is derived from an EMBL/GenBank/DDBJ whole genome shotgun (WGS) entry which is preliminary data.</text>
</comment>
<dbReference type="STRING" id="1798492.A3C89_03740"/>
<reference evidence="2 3" key="1">
    <citation type="journal article" date="2016" name="Nat. Commun.">
        <title>Thousands of microbial genomes shed light on interconnected biogeochemical processes in an aquifer system.</title>
        <authorList>
            <person name="Anantharaman K."/>
            <person name="Brown C.T."/>
            <person name="Hug L.A."/>
            <person name="Sharon I."/>
            <person name="Castelle C.J."/>
            <person name="Probst A.J."/>
            <person name="Thomas B.C."/>
            <person name="Singh A."/>
            <person name="Wilkins M.J."/>
            <person name="Karaoz U."/>
            <person name="Brodie E.L."/>
            <person name="Williams K.H."/>
            <person name="Hubbard S.S."/>
            <person name="Banfield J.F."/>
        </authorList>
    </citation>
    <scope>NUCLEOTIDE SEQUENCE [LARGE SCALE GENOMIC DNA]</scope>
</reference>
<feature type="transmembrane region" description="Helical" evidence="1">
    <location>
        <begin position="24"/>
        <end position="42"/>
    </location>
</feature>
<organism evidence="2 3">
    <name type="scientific">Candidatus Kaiserbacteria bacterium RIFCSPHIGHO2_02_FULL_50_50</name>
    <dbReference type="NCBI Taxonomy" id="1798492"/>
    <lineage>
        <taxon>Bacteria</taxon>
        <taxon>Candidatus Kaiseribacteriota</taxon>
    </lineage>
</organism>
<dbReference type="AlphaFoldDB" id="A0A1F6DC85"/>
<keyword evidence="1" id="KW-1133">Transmembrane helix</keyword>
<name>A0A1F6DC85_9BACT</name>
<accession>A0A1F6DC85</accession>
<dbReference type="Proteomes" id="UP000178794">
    <property type="component" value="Unassembled WGS sequence"/>
</dbReference>
<evidence type="ECO:0000313" key="3">
    <source>
        <dbReference type="Proteomes" id="UP000178794"/>
    </source>
</evidence>